<protein>
    <submittedName>
        <fullName evidence="2">Uncharacterized protein</fullName>
    </submittedName>
</protein>
<feature type="coiled-coil region" evidence="1">
    <location>
        <begin position="83"/>
        <end position="117"/>
    </location>
</feature>
<dbReference type="OrthoDB" id="5086231at2759"/>
<organism evidence="2 3">
    <name type="scientific">Fusarium pseudograminearum (strain CS3096)</name>
    <name type="common">Wheat and barley crown-rot fungus</name>
    <dbReference type="NCBI Taxonomy" id="1028729"/>
    <lineage>
        <taxon>Eukaryota</taxon>
        <taxon>Fungi</taxon>
        <taxon>Dikarya</taxon>
        <taxon>Ascomycota</taxon>
        <taxon>Pezizomycotina</taxon>
        <taxon>Sordariomycetes</taxon>
        <taxon>Hypocreomycetidae</taxon>
        <taxon>Hypocreales</taxon>
        <taxon>Nectriaceae</taxon>
        <taxon>Fusarium</taxon>
    </lineage>
</organism>
<sequence length="154" mass="17972">MNHQRRIERVSRVIKGSRTSSSPVNGQRLQLTKPLTFTHYSQAKPQPAQVENAYPQRVEYVYLYTVEMKREVASIAAETQIIKEDYRFRVARLERDIAQMQRRLEQMERSKAQTMTANSYGEFQFDDSFLSGNMESKCWCINGPEDRRIAETAA</sequence>
<dbReference type="Proteomes" id="UP000007978">
    <property type="component" value="Chromosome 2"/>
</dbReference>
<keyword evidence="1" id="KW-0175">Coiled coil</keyword>
<dbReference type="RefSeq" id="XP_009253569.1">
    <property type="nucleotide sequence ID" value="XM_009255294.1"/>
</dbReference>
<gene>
    <name evidence="2" type="ORF">FPSE_02175</name>
</gene>
<proteinExistence type="predicted"/>
<evidence type="ECO:0000313" key="3">
    <source>
        <dbReference type="Proteomes" id="UP000007978"/>
    </source>
</evidence>
<evidence type="ECO:0000313" key="2">
    <source>
        <dbReference type="EMBL" id="EKJ77677.1"/>
    </source>
</evidence>
<dbReference type="GeneID" id="20360794"/>
<name>K3VQC3_FUSPC</name>
<keyword evidence="3" id="KW-1185">Reference proteome</keyword>
<reference evidence="2 3" key="1">
    <citation type="journal article" date="2012" name="PLoS Pathog.">
        <title>Comparative pathogenomics reveals horizontally acquired novel virulence genes in fungi infecting cereal hosts.</title>
        <authorList>
            <person name="Gardiner D.M."/>
            <person name="McDonald M.C."/>
            <person name="Covarelli L."/>
            <person name="Solomon P.S."/>
            <person name="Rusu A.G."/>
            <person name="Marshall M."/>
            <person name="Kazan K."/>
            <person name="Chakraborty S."/>
            <person name="McDonald B.A."/>
            <person name="Manners J.M."/>
        </authorList>
    </citation>
    <scope>NUCLEOTIDE SEQUENCE [LARGE SCALE GENOMIC DNA]</scope>
    <source>
        <strain evidence="2 3">CS3096</strain>
    </source>
</reference>
<dbReference type="AlphaFoldDB" id="K3VQC3"/>
<dbReference type="KEGG" id="fpu:FPSE_02175"/>
<evidence type="ECO:0000256" key="1">
    <source>
        <dbReference type="SAM" id="Coils"/>
    </source>
</evidence>
<comment type="caution">
    <text evidence="2">The sequence shown here is derived from an EMBL/GenBank/DDBJ whole genome shotgun (WGS) entry which is preliminary data.</text>
</comment>
<dbReference type="EMBL" id="AFNW01000056">
    <property type="protein sequence ID" value="EKJ77677.1"/>
    <property type="molecule type" value="Genomic_DNA"/>
</dbReference>
<dbReference type="HOGENOM" id="CLU_143627_0_0_1"/>
<accession>K3VQC3</accession>